<feature type="transmembrane region" description="Helical" evidence="1">
    <location>
        <begin position="12"/>
        <end position="30"/>
    </location>
</feature>
<dbReference type="Pfam" id="PF02698">
    <property type="entry name" value="DUF218"/>
    <property type="match status" value="1"/>
</dbReference>
<evidence type="ECO:0000313" key="4">
    <source>
        <dbReference type="Proteomes" id="UP000603640"/>
    </source>
</evidence>
<dbReference type="GO" id="GO:0005886">
    <property type="term" value="C:plasma membrane"/>
    <property type="evidence" value="ECO:0007669"/>
    <property type="project" value="TreeGrafter"/>
</dbReference>
<reference evidence="3" key="1">
    <citation type="submission" date="2020-08" db="EMBL/GenBank/DDBJ databases">
        <title>Pontibacter sp. SD6 16S ribosomal RNA gene Genome sequencing and assembly.</title>
        <authorList>
            <person name="Kang M."/>
        </authorList>
    </citation>
    <scope>NUCLEOTIDE SEQUENCE</scope>
    <source>
        <strain evidence="3">SD6</strain>
    </source>
</reference>
<keyword evidence="1" id="KW-1133">Transmembrane helix</keyword>
<organism evidence="3 4">
    <name type="scientific">Pontibacter cellulosilyticus</name>
    <dbReference type="NCBI Taxonomy" id="1720253"/>
    <lineage>
        <taxon>Bacteria</taxon>
        <taxon>Pseudomonadati</taxon>
        <taxon>Bacteroidota</taxon>
        <taxon>Cytophagia</taxon>
        <taxon>Cytophagales</taxon>
        <taxon>Hymenobacteraceae</taxon>
        <taxon>Pontibacter</taxon>
    </lineage>
</organism>
<sequence>MFFILSKTLHFLLMPILWVIVLQLLAVFLRSQKWRRISLLSSLALLLLFSNPLLSNEAWLAWEIEAVPVKDVNNYDVAVILAGVTSYRENLPDRIHTSKGSDRFLHPLQLYRMGKIEKFLITGGSGLVLADKVPEAEQIEKILLMAGVAEEDILTESNSRNTHENAVNTAEFLQKHPDLDKVLLVTSAFHMRRAAACFAKAGIKTDNFTVDFYSTERRFTPDELIIPNPAAFNDWHLLIHEVTGFLVYKLLSYC</sequence>
<keyword evidence="1" id="KW-0472">Membrane</keyword>
<accession>A0A923SK21</accession>
<comment type="caution">
    <text evidence="3">The sequence shown here is derived from an EMBL/GenBank/DDBJ whole genome shotgun (WGS) entry which is preliminary data.</text>
</comment>
<dbReference type="InterPro" id="IPR003848">
    <property type="entry name" value="DUF218"/>
</dbReference>
<dbReference type="Proteomes" id="UP000603640">
    <property type="component" value="Unassembled WGS sequence"/>
</dbReference>
<dbReference type="PANTHER" id="PTHR30336">
    <property type="entry name" value="INNER MEMBRANE PROTEIN, PROBABLE PERMEASE"/>
    <property type="match status" value="1"/>
</dbReference>
<gene>
    <name evidence="3" type="ORF">H8S84_16335</name>
</gene>
<dbReference type="CDD" id="cd06259">
    <property type="entry name" value="YdcF-like"/>
    <property type="match status" value="1"/>
</dbReference>
<evidence type="ECO:0000256" key="1">
    <source>
        <dbReference type="SAM" id="Phobius"/>
    </source>
</evidence>
<protein>
    <submittedName>
        <fullName evidence="3">YdcF family protein</fullName>
    </submittedName>
</protein>
<dbReference type="PANTHER" id="PTHR30336:SF4">
    <property type="entry name" value="ENVELOPE BIOGENESIS FACTOR ELYC"/>
    <property type="match status" value="1"/>
</dbReference>
<dbReference type="GO" id="GO:0043164">
    <property type="term" value="P:Gram-negative-bacterium-type cell wall biogenesis"/>
    <property type="evidence" value="ECO:0007669"/>
    <property type="project" value="TreeGrafter"/>
</dbReference>
<dbReference type="EMBL" id="JACRVF010000005">
    <property type="protein sequence ID" value="MBC5994418.1"/>
    <property type="molecule type" value="Genomic_DNA"/>
</dbReference>
<evidence type="ECO:0000259" key="2">
    <source>
        <dbReference type="Pfam" id="PF02698"/>
    </source>
</evidence>
<proteinExistence type="predicted"/>
<dbReference type="AlphaFoldDB" id="A0A923SK21"/>
<dbReference type="InterPro" id="IPR051599">
    <property type="entry name" value="Cell_Envelope_Assoc"/>
</dbReference>
<name>A0A923SK21_9BACT</name>
<dbReference type="Gene3D" id="3.40.50.620">
    <property type="entry name" value="HUPs"/>
    <property type="match status" value="1"/>
</dbReference>
<evidence type="ECO:0000313" key="3">
    <source>
        <dbReference type="EMBL" id="MBC5994418.1"/>
    </source>
</evidence>
<feature type="domain" description="DUF218" evidence="2">
    <location>
        <begin position="76"/>
        <end position="244"/>
    </location>
</feature>
<keyword evidence="1" id="KW-0812">Transmembrane</keyword>
<dbReference type="GO" id="GO:0000270">
    <property type="term" value="P:peptidoglycan metabolic process"/>
    <property type="evidence" value="ECO:0007669"/>
    <property type="project" value="TreeGrafter"/>
</dbReference>
<dbReference type="InterPro" id="IPR014729">
    <property type="entry name" value="Rossmann-like_a/b/a_fold"/>
</dbReference>
<keyword evidence="4" id="KW-1185">Reference proteome</keyword>